<comment type="caution">
    <text evidence="1">The sequence shown here is derived from an EMBL/GenBank/DDBJ whole genome shotgun (WGS) entry which is preliminary data.</text>
</comment>
<organism evidence="1 2">
    <name type="scientific">Vogesella oryzagri</name>
    <dbReference type="NCBI Taxonomy" id="3160864"/>
    <lineage>
        <taxon>Bacteria</taxon>
        <taxon>Pseudomonadati</taxon>
        <taxon>Pseudomonadota</taxon>
        <taxon>Betaproteobacteria</taxon>
        <taxon>Neisseriales</taxon>
        <taxon>Chromobacteriaceae</taxon>
        <taxon>Vogesella</taxon>
    </lineage>
</organism>
<dbReference type="Proteomes" id="UP001433638">
    <property type="component" value="Unassembled WGS sequence"/>
</dbReference>
<evidence type="ECO:0000313" key="2">
    <source>
        <dbReference type="Proteomes" id="UP001433638"/>
    </source>
</evidence>
<sequence>MTSNERGVWLSAARHVKGKYFIDAFQVKQWIKDLVVSLVGLTMLDTETEQQMKACKFLSYSAHFVFAVSSIYGSCNQRCVL</sequence>
<protein>
    <recommendedName>
        <fullName evidence="3">Transposase DDE domain-containing protein</fullName>
    </recommendedName>
</protein>
<dbReference type="EMBL" id="JBEFLD010000009">
    <property type="protein sequence ID" value="MEQ6292234.1"/>
    <property type="molecule type" value="Genomic_DNA"/>
</dbReference>
<accession>A0ABV1M7P4</accession>
<proteinExistence type="predicted"/>
<reference evidence="1" key="1">
    <citation type="submission" date="2024-06" db="EMBL/GenBank/DDBJ databases">
        <title>Genome sequence of Vogesella sp. MAHUQ-64.</title>
        <authorList>
            <person name="Huq M.A."/>
        </authorList>
    </citation>
    <scope>NUCLEOTIDE SEQUENCE</scope>
    <source>
        <strain evidence="1">MAHUQ-64</strain>
    </source>
</reference>
<keyword evidence="2" id="KW-1185">Reference proteome</keyword>
<name>A0ABV1M7P4_9NEIS</name>
<evidence type="ECO:0000313" key="1">
    <source>
        <dbReference type="EMBL" id="MEQ6292234.1"/>
    </source>
</evidence>
<gene>
    <name evidence="1" type="ORF">ABNW52_16590</name>
</gene>
<dbReference type="RefSeq" id="WP_349590222.1">
    <property type="nucleotide sequence ID" value="NZ_JBEFLD010000009.1"/>
</dbReference>
<evidence type="ECO:0008006" key="3">
    <source>
        <dbReference type="Google" id="ProtNLM"/>
    </source>
</evidence>